<protein>
    <submittedName>
        <fullName evidence="1">36185_t:CDS:1</fullName>
    </submittedName>
</protein>
<reference evidence="1 2" key="1">
    <citation type="submission" date="2021-06" db="EMBL/GenBank/DDBJ databases">
        <authorList>
            <person name="Kallberg Y."/>
            <person name="Tangrot J."/>
            <person name="Rosling A."/>
        </authorList>
    </citation>
    <scope>NUCLEOTIDE SEQUENCE [LARGE SCALE GENOMIC DNA]</scope>
    <source>
        <strain evidence="1 2">120-4 pot B 10/14</strain>
    </source>
</reference>
<feature type="non-terminal residue" evidence="1">
    <location>
        <position position="85"/>
    </location>
</feature>
<keyword evidence="2" id="KW-1185">Reference proteome</keyword>
<dbReference type="Proteomes" id="UP000789901">
    <property type="component" value="Unassembled WGS sequence"/>
</dbReference>
<comment type="caution">
    <text evidence="1">The sequence shown here is derived from an EMBL/GenBank/DDBJ whole genome shotgun (WGS) entry which is preliminary data.</text>
</comment>
<dbReference type="EMBL" id="CAJVQB010061903">
    <property type="protein sequence ID" value="CAG8840050.1"/>
    <property type="molecule type" value="Genomic_DNA"/>
</dbReference>
<name>A0ABN7WVC3_GIGMA</name>
<sequence>MFLVPELLLIKYEKISSCSPTSIAGRRVVGVLKDINKSQGNHSQNSHQYSQYSLNIAHQQTSNCSSTSTAGCRVVGVLKDINESQ</sequence>
<evidence type="ECO:0000313" key="2">
    <source>
        <dbReference type="Proteomes" id="UP000789901"/>
    </source>
</evidence>
<gene>
    <name evidence="1" type="ORF">GMARGA_LOCUS34730</name>
</gene>
<evidence type="ECO:0000313" key="1">
    <source>
        <dbReference type="EMBL" id="CAG8840050.1"/>
    </source>
</evidence>
<accession>A0ABN7WVC3</accession>
<organism evidence="1 2">
    <name type="scientific">Gigaspora margarita</name>
    <dbReference type="NCBI Taxonomy" id="4874"/>
    <lineage>
        <taxon>Eukaryota</taxon>
        <taxon>Fungi</taxon>
        <taxon>Fungi incertae sedis</taxon>
        <taxon>Mucoromycota</taxon>
        <taxon>Glomeromycotina</taxon>
        <taxon>Glomeromycetes</taxon>
        <taxon>Diversisporales</taxon>
        <taxon>Gigasporaceae</taxon>
        <taxon>Gigaspora</taxon>
    </lineage>
</organism>
<proteinExistence type="predicted"/>